<gene>
    <name evidence="2" type="ORF">GA0070213_104249</name>
</gene>
<keyword evidence="3" id="KW-1185">Reference proteome</keyword>
<name>A0A1C5HZV2_9ACTN</name>
<evidence type="ECO:0000313" key="2">
    <source>
        <dbReference type="EMBL" id="SCG51518.1"/>
    </source>
</evidence>
<dbReference type="PANTHER" id="PTHR13774">
    <property type="entry name" value="PHENAZINE BIOSYNTHESIS PROTEIN"/>
    <property type="match status" value="1"/>
</dbReference>
<dbReference type="GO" id="GO:0005737">
    <property type="term" value="C:cytoplasm"/>
    <property type="evidence" value="ECO:0007669"/>
    <property type="project" value="TreeGrafter"/>
</dbReference>
<proteinExistence type="predicted"/>
<dbReference type="InterPro" id="IPR003719">
    <property type="entry name" value="Phenazine_PhzF-like"/>
</dbReference>
<organism evidence="2 3">
    <name type="scientific">Micromonospora humi</name>
    <dbReference type="NCBI Taxonomy" id="745366"/>
    <lineage>
        <taxon>Bacteria</taxon>
        <taxon>Bacillati</taxon>
        <taxon>Actinomycetota</taxon>
        <taxon>Actinomycetes</taxon>
        <taxon>Micromonosporales</taxon>
        <taxon>Micromonosporaceae</taxon>
        <taxon>Micromonospora</taxon>
    </lineage>
</organism>
<dbReference type="AlphaFoldDB" id="A0A1C5HZV2"/>
<evidence type="ECO:0000313" key="3">
    <source>
        <dbReference type="Proteomes" id="UP000199360"/>
    </source>
</evidence>
<dbReference type="Proteomes" id="UP000199360">
    <property type="component" value="Unassembled WGS sequence"/>
</dbReference>
<dbReference type="Pfam" id="PF02567">
    <property type="entry name" value="PhzC-PhzF"/>
    <property type="match status" value="1"/>
</dbReference>
<dbReference type="NCBIfam" id="TIGR00654">
    <property type="entry name" value="PhzF_family"/>
    <property type="match status" value="1"/>
</dbReference>
<dbReference type="RefSeq" id="WP_091060926.1">
    <property type="nucleotide sequence ID" value="NZ_FMDM01000004.1"/>
</dbReference>
<dbReference type="GO" id="GO:0016853">
    <property type="term" value="F:isomerase activity"/>
    <property type="evidence" value="ECO:0007669"/>
    <property type="project" value="TreeGrafter"/>
</dbReference>
<accession>A0A1C5HZV2</accession>
<sequence length="301" mass="31158">MDSVRPGDGKRGSRTTHRYAVVDVFADRPLTGNPLAVVTDADDLTDEQMAAVAVEFNLSETTFVRRPTRPGADHALRCFTAGGEEVGGAGHNALGAWWWLVTVGAARSPGAVQELGGQTLPVHVDVTDDVITIGLDQGPAELAESPVTGQEVAEALTGGDPLRLDPALPPVTGSVGSTHLLVALASPRDVDAADPYGPTLARVLAAAGAEGCYVYSRADDGHDAYCRFFNPTVGIAEDPATGTAAGPLAAHLHRHGLAGDRARFLQGRAMGRPSVLTIDVTPAGTRLTGRCALAATGELYL</sequence>
<dbReference type="OrthoDB" id="9788221at2"/>
<evidence type="ECO:0000256" key="1">
    <source>
        <dbReference type="PIRSR" id="PIRSR016184-1"/>
    </source>
</evidence>
<dbReference type="SUPFAM" id="SSF54506">
    <property type="entry name" value="Diaminopimelate epimerase-like"/>
    <property type="match status" value="1"/>
</dbReference>
<feature type="active site" evidence="1">
    <location>
        <position position="60"/>
    </location>
</feature>
<protein>
    <submittedName>
        <fullName evidence="2">Phenazine biosynthesis protein PhzF family</fullName>
    </submittedName>
</protein>
<dbReference type="STRING" id="745366.GA0070213_104249"/>
<reference evidence="3" key="1">
    <citation type="submission" date="2016-06" db="EMBL/GenBank/DDBJ databases">
        <authorList>
            <person name="Varghese N."/>
            <person name="Submissions Spin"/>
        </authorList>
    </citation>
    <scope>NUCLEOTIDE SEQUENCE [LARGE SCALE GENOMIC DNA]</scope>
    <source>
        <strain evidence="3">DSM 45647</strain>
    </source>
</reference>
<dbReference type="Gene3D" id="3.10.310.10">
    <property type="entry name" value="Diaminopimelate Epimerase, Chain A, domain 1"/>
    <property type="match status" value="2"/>
</dbReference>
<dbReference type="PIRSF" id="PIRSF016184">
    <property type="entry name" value="PhzC_PhzF"/>
    <property type="match status" value="1"/>
</dbReference>
<dbReference type="EMBL" id="FMDM01000004">
    <property type="protein sequence ID" value="SCG51518.1"/>
    <property type="molecule type" value="Genomic_DNA"/>
</dbReference>
<dbReference type="PANTHER" id="PTHR13774:SF32">
    <property type="entry name" value="ANTISENSE-ENHANCING SEQUENCE 1"/>
    <property type="match status" value="1"/>
</dbReference>